<evidence type="ECO:0000313" key="2">
    <source>
        <dbReference type="Proteomes" id="UP000034607"/>
    </source>
</evidence>
<accession>A0A0G1TP63</accession>
<dbReference type="AlphaFoldDB" id="A0A0G1TP63"/>
<gene>
    <name evidence="1" type="ORF">UX78_C0014G0006</name>
</gene>
<protein>
    <submittedName>
        <fullName evidence="1">Uncharacterized protein</fullName>
    </submittedName>
</protein>
<organism evidence="1 2">
    <name type="scientific">Candidatus Amesbacteria bacterium GW2011_GWA2_47_11</name>
    <dbReference type="NCBI Taxonomy" id="1618357"/>
    <lineage>
        <taxon>Bacteria</taxon>
        <taxon>Candidatus Amesiibacteriota</taxon>
    </lineage>
</organism>
<dbReference type="Gene3D" id="1.20.5.170">
    <property type="match status" value="1"/>
</dbReference>
<comment type="caution">
    <text evidence="1">The sequence shown here is derived from an EMBL/GenBank/DDBJ whole genome shotgun (WGS) entry which is preliminary data.</text>
</comment>
<sequence length="101" mass="11882">MPVYKNSSSLPAEDQFKIIRDQLDDISWKITTISTKQRLHDDTLKVIRIDLKDLMIASRKQDQKFDKWRNEIHDLIDKGFTTKAAKLDRVEKLETSVYNTS</sequence>
<proteinExistence type="predicted"/>
<reference evidence="1 2" key="1">
    <citation type="journal article" date="2015" name="Nature">
        <title>rRNA introns, odd ribosomes, and small enigmatic genomes across a large radiation of phyla.</title>
        <authorList>
            <person name="Brown C.T."/>
            <person name="Hug L.A."/>
            <person name="Thomas B.C."/>
            <person name="Sharon I."/>
            <person name="Castelle C.J."/>
            <person name="Singh A."/>
            <person name="Wilkins M.J."/>
            <person name="Williams K.H."/>
            <person name="Banfield J.F."/>
        </authorList>
    </citation>
    <scope>NUCLEOTIDE SEQUENCE [LARGE SCALE GENOMIC DNA]</scope>
</reference>
<evidence type="ECO:0000313" key="1">
    <source>
        <dbReference type="EMBL" id="KKU55953.1"/>
    </source>
</evidence>
<name>A0A0G1TP63_9BACT</name>
<dbReference type="Proteomes" id="UP000034607">
    <property type="component" value="Unassembled WGS sequence"/>
</dbReference>
<dbReference type="EMBL" id="LCNM01000014">
    <property type="protein sequence ID" value="KKU55953.1"/>
    <property type="molecule type" value="Genomic_DNA"/>
</dbReference>